<keyword evidence="1" id="KW-1133">Transmembrane helix</keyword>
<dbReference type="Proteomes" id="UP001221757">
    <property type="component" value="Unassembled WGS sequence"/>
</dbReference>
<name>A0AAD7BVL6_MYCRO</name>
<organism evidence="2 3">
    <name type="scientific">Mycena rosella</name>
    <name type="common">Pink bonnet</name>
    <name type="synonym">Agaricus rosellus</name>
    <dbReference type="NCBI Taxonomy" id="1033263"/>
    <lineage>
        <taxon>Eukaryota</taxon>
        <taxon>Fungi</taxon>
        <taxon>Dikarya</taxon>
        <taxon>Basidiomycota</taxon>
        <taxon>Agaricomycotina</taxon>
        <taxon>Agaricomycetes</taxon>
        <taxon>Agaricomycetidae</taxon>
        <taxon>Agaricales</taxon>
        <taxon>Marasmiineae</taxon>
        <taxon>Mycenaceae</taxon>
        <taxon>Mycena</taxon>
    </lineage>
</organism>
<protein>
    <submittedName>
        <fullName evidence="2">Uncharacterized protein</fullName>
    </submittedName>
</protein>
<dbReference type="AlphaFoldDB" id="A0AAD7BVL6"/>
<evidence type="ECO:0000313" key="3">
    <source>
        <dbReference type="Proteomes" id="UP001221757"/>
    </source>
</evidence>
<keyword evidence="1" id="KW-0472">Membrane</keyword>
<sequence>MELIIICFYFFYFSLEVFVFCLVFYILCASCDTDGEGGLGGLALRLIRKWIGGWLLRGRGGDGGHEGGKRK</sequence>
<accession>A0AAD7BVL6</accession>
<comment type="caution">
    <text evidence="2">The sequence shown here is derived from an EMBL/GenBank/DDBJ whole genome shotgun (WGS) entry which is preliminary data.</text>
</comment>
<feature type="transmembrane region" description="Helical" evidence="1">
    <location>
        <begin position="7"/>
        <end position="27"/>
    </location>
</feature>
<proteinExistence type="predicted"/>
<evidence type="ECO:0000313" key="2">
    <source>
        <dbReference type="EMBL" id="KAJ7631759.1"/>
    </source>
</evidence>
<reference evidence="2" key="1">
    <citation type="submission" date="2023-03" db="EMBL/GenBank/DDBJ databases">
        <title>Massive genome expansion in bonnet fungi (Mycena s.s.) driven by repeated elements and novel gene families across ecological guilds.</title>
        <authorList>
            <consortium name="Lawrence Berkeley National Laboratory"/>
            <person name="Harder C.B."/>
            <person name="Miyauchi S."/>
            <person name="Viragh M."/>
            <person name="Kuo A."/>
            <person name="Thoen E."/>
            <person name="Andreopoulos B."/>
            <person name="Lu D."/>
            <person name="Skrede I."/>
            <person name="Drula E."/>
            <person name="Henrissat B."/>
            <person name="Morin E."/>
            <person name="Kohler A."/>
            <person name="Barry K."/>
            <person name="LaButti K."/>
            <person name="Morin E."/>
            <person name="Salamov A."/>
            <person name="Lipzen A."/>
            <person name="Mereny Z."/>
            <person name="Hegedus B."/>
            <person name="Baldrian P."/>
            <person name="Stursova M."/>
            <person name="Weitz H."/>
            <person name="Taylor A."/>
            <person name="Grigoriev I.V."/>
            <person name="Nagy L.G."/>
            <person name="Martin F."/>
            <person name="Kauserud H."/>
        </authorList>
    </citation>
    <scope>NUCLEOTIDE SEQUENCE</scope>
    <source>
        <strain evidence="2">CBHHK067</strain>
    </source>
</reference>
<dbReference type="EMBL" id="JARKIE010000509">
    <property type="protein sequence ID" value="KAJ7631759.1"/>
    <property type="molecule type" value="Genomic_DNA"/>
</dbReference>
<evidence type="ECO:0000256" key="1">
    <source>
        <dbReference type="SAM" id="Phobius"/>
    </source>
</evidence>
<gene>
    <name evidence="2" type="ORF">B0H17DRAFT_1108695</name>
</gene>
<keyword evidence="3" id="KW-1185">Reference proteome</keyword>
<keyword evidence="1" id="KW-0812">Transmembrane</keyword>